<dbReference type="Proteomes" id="UP000218209">
    <property type="component" value="Unassembled WGS sequence"/>
</dbReference>
<keyword evidence="2" id="KW-0812">Transmembrane</keyword>
<reference evidence="3 4" key="1">
    <citation type="submission" date="2017-03" db="EMBL/GenBank/DDBJ databases">
        <title>WGS assembly of Porphyra umbilicalis.</title>
        <authorList>
            <person name="Brawley S.H."/>
            <person name="Blouin N.A."/>
            <person name="Ficko-Blean E."/>
            <person name="Wheeler G.L."/>
            <person name="Lohr M."/>
            <person name="Goodson H.V."/>
            <person name="Jenkins J.W."/>
            <person name="Blaby-Haas C.E."/>
            <person name="Helliwell K.E."/>
            <person name="Chan C."/>
            <person name="Marriage T."/>
            <person name="Bhattacharya D."/>
            <person name="Klein A.S."/>
            <person name="Badis Y."/>
            <person name="Brodie J."/>
            <person name="Cao Y."/>
            <person name="Collen J."/>
            <person name="Dittami S.M."/>
            <person name="Gachon C.M."/>
            <person name="Green B.R."/>
            <person name="Karpowicz S."/>
            <person name="Kim J.W."/>
            <person name="Kudahl U."/>
            <person name="Lin S."/>
            <person name="Michel G."/>
            <person name="Mittag M."/>
            <person name="Olson B.J."/>
            <person name="Pangilinan J."/>
            <person name="Peng Y."/>
            <person name="Qiu H."/>
            <person name="Shu S."/>
            <person name="Singer J.T."/>
            <person name="Smith A.G."/>
            <person name="Sprecher B.N."/>
            <person name="Wagner V."/>
            <person name="Wang W."/>
            <person name="Wang Z.-Y."/>
            <person name="Yan J."/>
            <person name="Yarish C."/>
            <person name="Zoeuner-Riek S."/>
            <person name="Zhuang Y."/>
            <person name="Zou Y."/>
            <person name="Lindquist E.A."/>
            <person name="Grimwood J."/>
            <person name="Barry K."/>
            <person name="Rokhsar D.S."/>
            <person name="Schmutz J."/>
            <person name="Stiller J.W."/>
            <person name="Grossman A.R."/>
            <person name="Prochnik S.E."/>
        </authorList>
    </citation>
    <scope>NUCLEOTIDE SEQUENCE [LARGE SCALE GENOMIC DNA]</scope>
    <source>
        <strain evidence="3">4086291</strain>
    </source>
</reference>
<evidence type="ECO:0000256" key="1">
    <source>
        <dbReference type="SAM" id="MobiDB-lite"/>
    </source>
</evidence>
<gene>
    <name evidence="3" type="ORF">BU14_0116s0026</name>
</gene>
<evidence type="ECO:0000256" key="2">
    <source>
        <dbReference type="SAM" id="Phobius"/>
    </source>
</evidence>
<organism evidence="3 4">
    <name type="scientific">Porphyra umbilicalis</name>
    <name type="common">Purple laver</name>
    <name type="synonym">Red alga</name>
    <dbReference type="NCBI Taxonomy" id="2786"/>
    <lineage>
        <taxon>Eukaryota</taxon>
        <taxon>Rhodophyta</taxon>
        <taxon>Bangiophyceae</taxon>
        <taxon>Bangiales</taxon>
        <taxon>Bangiaceae</taxon>
        <taxon>Porphyra</taxon>
    </lineage>
</organism>
<name>A0A1X6PBU3_PORUM</name>
<dbReference type="SUPFAM" id="SSF53448">
    <property type="entry name" value="Nucleotide-diphospho-sugar transferases"/>
    <property type="match status" value="1"/>
</dbReference>
<dbReference type="InterPro" id="IPR029044">
    <property type="entry name" value="Nucleotide-diphossugar_trans"/>
</dbReference>
<accession>A0A1X6PBU3</accession>
<keyword evidence="4" id="KW-1185">Reference proteome</keyword>
<sequence length="749" mass="80465">MASQSRAPSTDGVRRRRGAIDENSGLHSPQASVSDRRDANGGFAVTGSSSRPARSPTSLLDRIPPSTLRGAILLQAVLIMLLAGAHVVTLLGGRGELPTFLSPLVEGGFLRPAASAVPSSPPTRVTTSVRLETELATAKPSPPSPAPGQAPPPPPVDFAVTIYTYNRPRLLANLLDDIAREAAAANVTVAVNILDDASLGCVFQPTDNNVFDTWDGFAEAEAATAGRPRPGAAAFPPGEGYAGDPYLHLVASGNASDANRELRRPCASSMRYARVVDAVRAQPSWRLFTARYRHGRRRYWHLVATAHRLLRPPSTRAARFYLFLPDDDRLAVGFFSKATAAWTSIPSSRKMTLLLHIEASREAVPVWTDVAPKPVEATGGAVVEVGWVESGNFMTTARFLDEFRWSFRRIDPSRWVRNPPISSGVGAELSTFLHRRRWRLYRTHGSLLAHVSPAVSQMNAPFRSGSADATHRTLRFADGQAAYDALLRRTPSVTASMASTYRREAALHAAVGSLLPQVDALNVYLNDYDAMPRFLVGVPGLTVVWAGEFGDGGGVGDLGDRGKFFWAANLTTDFHFTVDDDIVYPPDYVATLTAFADAHVQPVAVGAHGIKVIPEKLSPPGGRRGAGYYGSREVWMGVDEVSDAVGVHILGTGTLAYRVAAVGPLDAVADFPEPNMADVWFGVLAQRRRLPLVVAPHGGGWLREVGGTAVDSLYGRFTVRARADRLQTRAAKAAMPWVVHPAALRGAGG</sequence>
<proteinExistence type="predicted"/>
<evidence type="ECO:0000313" key="4">
    <source>
        <dbReference type="Proteomes" id="UP000218209"/>
    </source>
</evidence>
<feature type="region of interest" description="Disordered" evidence="1">
    <location>
        <begin position="1"/>
        <end position="62"/>
    </location>
</feature>
<feature type="compositionally biased region" description="Pro residues" evidence="1">
    <location>
        <begin position="140"/>
        <end position="153"/>
    </location>
</feature>
<keyword evidence="2" id="KW-0472">Membrane</keyword>
<feature type="compositionally biased region" description="Polar residues" evidence="1">
    <location>
        <begin position="46"/>
        <end position="58"/>
    </location>
</feature>
<dbReference type="EMBL" id="KV918818">
    <property type="protein sequence ID" value="OSX78206.1"/>
    <property type="molecule type" value="Genomic_DNA"/>
</dbReference>
<feature type="transmembrane region" description="Helical" evidence="2">
    <location>
        <begin position="72"/>
        <end position="93"/>
    </location>
</feature>
<dbReference type="OrthoDB" id="3541at2759"/>
<dbReference type="AlphaFoldDB" id="A0A1X6PBU3"/>
<feature type="region of interest" description="Disordered" evidence="1">
    <location>
        <begin position="134"/>
        <end position="153"/>
    </location>
</feature>
<protein>
    <submittedName>
        <fullName evidence="3">Uncharacterized protein</fullName>
    </submittedName>
</protein>
<evidence type="ECO:0000313" key="3">
    <source>
        <dbReference type="EMBL" id="OSX78206.1"/>
    </source>
</evidence>
<keyword evidence="2" id="KW-1133">Transmembrane helix</keyword>